<name>A0A9P0IGQ8_SPOLI</name>
<evidence type="ECO:0000256" key="1">
    <source>
        <dbReference type="SAM" id="MobiDB-lite"/>
    </source>
</evidence>
<accession>A0A9P0IGQ8</accession>
<keyword evidence="4" id="KW-1185">Reference proteome</keyword>
<feature type="region of interest" description="Disordered" evidence="1">
    <location>
        <begin position="397"/>
        <end position="463"/>
    </location>
</feature>
<proteinExistence type="predicted"/>
<feature type="compositionally biased region" description="Basic and acidic residues" evidence="1">
    <location>
        <begin position="430"/>
        <end position="448"/>
    </location>
</feature>
<dbReference type="Pfam" id="PF14977">
    <property type="entry name" value="FAM194"/>
    <property type="match status" value="1"/>
</dbReference>
<evidence type="ECO:0000313" key="3">
    <source>
        <dbReference type="EMBL" id="CAH1647460.1"/>
    </source>
</evidence>
<dbReference type="EMBL" id="LR824562">
    <property type="protein sequence ID" value="CAH1647460.1"/>
    <property type="molecule type" value="Genomic_DNA"/>
</dbReference>
<feature type="domain" description="FAM194 C-terminal" evidence="2">
    <location>
        <begin position="1041"/>
        <end position="1107"/>
    </location>
</feature>
<dbReference type="AlphaFoldDB" id="A0A9P0IGQ8"/>
<protein>
    <recommendedName>
        <fullName evidence="2">FAM194 C-terminal domain-containing protein</fullName>
    </recommendedName>
</protein>
<dbReference type="Proteomes" id="UP001153321">
    <property type="component" value="Chromosome Z"/>
</dbReference>
<reference evidence="3" key="1">
    <citation type="submission" date="2022-02" db="EMBL/GenBank/DDBJ databases">
        <authorList>
            <person name="King R."/>
        </authorList>
    </citation>
    <scope>NUCLEOTIDE SEQUENCE</scope>
</reference>
<sequence>MILILQTGLADGSDDTFIVCNTGKRKLKKEEYISELYRYKSKCTHCKKIVHKVRHLLDEFKIINENEIIGICKRCRQSCKIKCPRCEYIKNKFVDTYKRHRKERQERFKDWLCKVNELLQSLIDGEGICHCGMYKDAELERLLQDLKEPLDVRQPDIDFFPNVDDELLSLQDLKDSKILLEELLSKMKPEAEEHAAHLSVSKGICICKDLKEKHLEEFIPGFVAKPLEESQATILTGEHLKYLDTSPSLEECKHFVKRLIILSQNLPRGIHLNKEFILDLIDTIDIGTKQGLSVNIVNKLIDQLKQLDKYLDYDMSPELDKNVIITLIGDLNDLLTIGSSKTVNKELLKLLIQLTNLLTTELKKQHSSHLLLKDESKYKKHGKEIDETLHVLYPTHREKSGTGYKKHGPFETPTPDVGPLGVSPGKPKGKIKDKELKMLKSDGIEQRRPKSHDKKLRRDGSLPLEIKGKSSKIPVMRSAPSRVESTLNKYILPPIFGKEEKSSTQTEVGKETEIIAKSRTKKSLSKISKITFKKSLSIYPKKIKTYGGGEGLMKRLSKASILSKRGLAKKYVPPKDATKTKLVGKKENLLTLSINEIATLPHTVRSFADTISSLIQVLGNINRALAVGGLNKRLLQQFAMDVRDILGETPTTLLHNIIKQLLQLSKPVLDGVPDDTTLKLVQELISHATKALCHKLSANKNKAMVNELLSNLNNVLMSVSKEWQSKHKRDTQKSRDLRYLSKAISKRIQDLSNRQLVSSQSSLYRETKSKQSLGNHLRILQEKLAKGKTIYSLETAAALKKIKKKNQEEKLNHLEIRSRSGISTTSTQQLKKAKKLSEAILGKILQCEANEKIERKKKEREAKELESQATLTRISSRAFNLPAIEAIIASPPSSSTSSTSSVIETCLERKPKIPKVMIRGERIVPYDAEYIEHLRKGKPPILKTQRKRDLPESDRVAKETDSSINLDEISGDGILKYRLSNRQFIEKGWTILPTKKVMRRVLSDSGMVIVTNIYFPESNVGQRYVVYSSGDEVDHGSVKPRTIIALFDVQGNGVVYDHNGNVRLKYNQSEGVLVDSTLGSPCKWKWHTLNDPPVLQHVILNPQLKVRDSIIEHIGKTERALDSNPINKRMQPEMLAIELENFAREKTFKLTQKFKKLEIKMKAVKLNEHFSLKIIDQTTIHLYFRDGTTSLKLNLGMVLISDEIVDTDTAELTDVQTPYDRFPAKSPSVEDIQLFLKTVNLRNRVLHATRA</sequence>
<dbReference type="InterPro" id="IPR029281">
    <property type="entry name" value="FAM194_C"/>
</dbReference>
<organism evidence="3 4">
    <name type="scientific">Spodoptera littoralis</name>
    <name type="common">Egyptian cotton leafworm</name>
    <dbReference type="NCBI Taxonomy" id="7109"/>
    <lineage>
        <taxon>Eukaryota</taxon>
        <taxon>Metazoa</taxon>
        <taxon>Ecdysozoa</taxon>
        <taxon>Arthropoda</taxon>
        <taxon>Hexapoda</taxon>
        <taxon>Insecta</taxon>
        <taxon>Pterygota</taxon>
        <taxon>Neoptera</taxon>
        <taxon>Endopterygota</taxon>
        <taxon>Lepidoptera</taxon>
        <taxon>Glossata</taxon>
        <taxon>Ditrysia</taxon>
        <taxon>Noctuoidea</taxon>
        <taxon>Noctuidae</taxon>
        <taxon>Amphipyrinae</taxon>
        <taxon>Spodoptera</taxon>
    </lineage>
</organism>
<evidence type="ECO:0000259" key="2">
    <source>
        <dbReference type="Pfam" id="PF14977"/>
    </source>
</evidence>
<gene>
    <name evidence="3" type="ORF">SPLIT_LOCUS12811</name>
</gene>
<evidence type="ECO:0000313" key="4">
    <source>
        <dbReference type="Proteomes" id="UP001153321"/>
    </source>
</evidence>